<accession>A0ABR4PRZ9</accession>
<feature type="compositionally biased region" description="Low complexity" evidence="1">
    <location>
        <begin position="318"/>
        <end position="329"/>
    </location>
</feature>
<dbReference type="EMBL" id="JBFCZG010000002">
    <property type="protein sequence ID" value="KAL3426118.1"/>
    <property type="molecule type" value="Genomic_DNA"/>
</dbReference>
<evidence type="ECO:0000256" key="1">
    <source>
        <dbReference type="SAM" id="MobiDB-lite"/>
    </source>
</evidence>
<proteinExistence type="predicted"/>
<dbReference type="Proteomes" id="UP001629113">
    <property type="component" value="Unassembled WGS sequence"/>
</dbReference>
<feature type="compositionally biased region" description="Polar residues" evidence="1">
    <location>
        <begin position="440"/>
        <end position="455"/>
    </location>
</feature>
<feature type="region of interest" description="Disordered" evidence="1">
    <location>
        <begin position="168"/>
        <end position="194"/>
    </location>
</feature>
<sequence>MGISVGPIAPGHLNLGGRVPPDPYRGQASNLTNSFIGANGVSPAPYNQQYPPFPGQEDGFRAHQQSIDIAVPIIDTSYASHSGSNYGSPRDEELSRFGLGLSPGGGKGLSVLDAPLPASFDSNGISWIARHGPMASSVPSKFGLESPPPSLGEVREGRTSEALKNLHSSAFGDDTRDRFNGIASSPPAPPADEYFGKRVMHSQRYPTRTKMMSASLPKAVDKDWDAEFPYEEDYLPETLRDLMTPQEKARRGSRTATDDEGRPMHSGAGTPDVTSKFGSPSNASPSRWGPLFQRQQKEDEEKSRISAFGHVGSPLRNSSLHSGFSAASSQRAISRPATSASGDSSPFISSPPRQSSQSSMSMIAQELSRTRISARSDSSNGKPGLHPVSAARTSSNAIGRGVAERQLSSSSIGTGRFTTPIDEEQAEFLFNMEEDENQSKRNSGGWTYSGGTKSPNLGPIGNGNRSGPGSHSTNGGSSEEAFGTR</sequence>
<feature type="compositionally biased region" description="Polar residues" evidence="1">
    <location>
        <begin position="370"/>
        <end position="381"/>
    </location>
</feature>
<feature type="region of interest" description="Disordered" evidence="1">
    <location>
        <begin position="235"/>
        <end position="485"/>
    </location>
</feature>
<feature type="compositionally biased region" description="Polar residues" evidence="1">
    <location>
        <begin position="330"/>
        <end position="343"/>
    </location>
</feature>
<feature type="compositionally biased region" description="Polar residues" evidence="1">
    <location>
        <begin position="406"/>
        <end position="417"/>
    </location>
</feature>
<feature type="compositionally biased region" description="Polar residues" evidence="1">
    <location>
        <begin position="272"/>
        <end position="285"/>
    </location>
</feature>
<organism evidence="2 3">
    <name type="scientific">Phlyctema vagabunda</name>
    <dbReference type="NCBI Taxonomy" id="108571"/>
    <lineage>
        <taxon>Eukaryota</taxon>
        <taxon>Fungi</taxon>
        <taxon>Dikarya</taxon>
        <taxon>Ascomycota</taxon>
        <taxon>Pezizomycotina</taxon>
        <taxon>Leotiomycetes</taxon>
        <taxon>Helotiales</taxon>
        <taxon>Dermateaceae</taxon>
        <taxon>Phlyctema</taxon>
    </lineage>
</organism>
<comment type="caution">
    <text evidence="2">The sequence shown here is derived from an EMBL/GenBank/DDBJ whole genome shotgun (WGS) entry which is preliminary data.</text>
</comment>
<protein>
    <submittedName>
        <fullName evidence="2">Protein cps3</fullName>
    </submittedName>
</protein>
<keyword evidence="3" id="KW-1185">Reference proteome</keyword>
<feature type="compositionally biased region" description="Polar residues" evidence="1">
    <location>
        <begin position="467"/>
        <end position="477"/>
    </location>
</feature>
<feature type="compositionally biased region" description="Acidic residues" evidence="1">
    <location>
        <begin position="421"/>
        <end position="436"/>
    </location>
</feature>
<feature type="compositionally biased region" description="Basic and acidic residues" evidence="1">
    <location>
        <begin position="295"/>
        <end position="304"/>
    </location>
</feature>
<reference evidence="2 3" key="1">
    <citation type="submission" date="2024-06" db="EMBL/GenBank/DDBJ databases">
        <title>Complete genome of Phlyctema vagabunda strain 19-DSS-EL-015.</title>
        <authorList>
            <person name="Fiorenzani C."/>
        </authorList>
    </citation>
    <scope>NUCLEOTIDE SEQUENCE [LARGE SCALE GENOMIC DNA]</scope>
    <source>
        <strain evidence="2 3">19-DSS-EL-015</strain>
    </source>
</reference>
<evidence type="ECO:0000313" key="3">
    <source>
        <dbReference type="Proteomes" id="UP001629113"/>
    </source>
</evidence>
<feature type="compositionally biased region" description="Low complexity" evidence="1">
    <location>
        <begin position="344"/>
        <end position="363"/>
    </location>
</feature>
<evidence type="ECO:0000313" key="2">
    <source>
        <dbReference type="EMBL" id="KAL3426118.1"/>
    </source>
</evidence>
<gene>
    <name evidence="2" type="ORF">PVAG01_02909</name>
</gene>
<name>A0ABR4PRZ9_9HELO</name>